<dbReference type="EMBL" id="JAHCVJ010000001">
    <property type="protein sequence ID" value="MBT0662761.1"/>
    <property type="molecule type" value="Genomic_DNA"/>
</dbReference>
<keyword evidence="4" id="KW-1185">Reference proteome</keyword>
<organism evidence="3 4">
    <name type="scientific">Geoanaerobacter pelophilus</name>
    <dbReference type="NCBI Taxonomy" id="60036"/>
    <lineage>
        <taxon>Bacteria</taxon>
        <taxon>Pseudomonadati</taxon>
        <taxon>Thermodesulfobacteriota</taxon>
        <taxon>Desulfuromonadia</taxon>
        <taxon>Geobacterales</taxon>
        <taxon>Geobacteraceae</taxon>
        <taxon>Geoanaerobacter</taxon>
    </lineage>
</organism>
<dbReference type="GO" id="GO:0005737">
    <property type="term" value="C:cytoplasm"/>
    <property type="evidence" value="ECO:0007669"/>
    <property type="project" value="TreeGrafter"/>
</dbReference>
<dbReference type="NCBIfam" id="TIGR00251">
    <property type="entry name" value="DUF167 family protein"/>
    <property type="match status" value="1"/>
</dbReference>
<proteinExistence type="inferred from homology"/>
<evidence type="ECO:0000313" key="4">
    <source>
        <dbReference type="Proteomes" id="UP000811899"/>
    </source>
</evidence>
<reference evidence="3 4" key="1">
    <citation type="submission" date="2021-05" db="EMBL/GenBank/DDBJ databases">
        <title>The draft genome of Geobacter pelophilus DSM 12255.</title>
        <authorList>
            <person name="Xu Z."/>
            <person name="Masuda Y."/>
            <person name="Itoh H."/>
            <person name="Senoo K."/>
        </authorList>
    </citation>
    <scope>NUCLEOTIDE SEQUENCE [LARGE SCALE GENOMIC DNA]</scope>
    <source>
        <strain evidence="3 4">DSM 12255</strain>
    </source>
</reference>
<sequence length="105" mass="11350">MSLEPSTRQLNISSTNEGVTFAVHVQPRASRMEICGMQGDALKVRLTSPPVEDAANRQLEEFIAKTLGIAKSKVSVISGTKSRQKRLLIRGADATTIAAILNEQT</sequence>
<evidence type="ECO:0000256" key="2">
    <source>
        <dbReference type="HAMAP-Rule" id="MF_00634"/>
    </source>
</evidence>
<gene>
    <name evidence="3" type="ORF">KI809_00455</name>
</gene>
<comment type="similarity">
    <text evidence="1 2">Belongs to the UPF0235 family.</text>
</comment>
<dbReference type="SMART" id="SM01152">
    <property type="entry name" value="DUF167"/>
    <property type="match status" value="1"/>
</dbReference>
<protein>
    <recommendedName>
        <fullName evidence="2">UPF0235 protein KI809_00455</fullName>
    </recommendedName>
</protein>
<evidence type="ECO:0000256" key="1">
    <source>
        <dbReference type="ARBA" id="ARBA00010364"/>
    </source>
</evidence>
<dbReference type="Proteomes" id="UP000811899">
    <property type="component" value="Unassembled WGS sequence"/>
</dbReference>
<dbReference type="AlphaFoldDB" id="A0AAW4KW34"/>
<dbReference type="Gene3D" id="3.30.1200.10">
    <property type="entry name" value="YggU-like"/>
    <property type="match status" value="1"/>
</dbReference>
<dbReference type="RefSeq" id="WP_214169560.1">
    <property type="nucleotide sequence ID" value="NZ_JAHCVJ010000001.1"/>
</dbReference>
<accession>A0AAW4KW34</accession>
<dbReference type="Pfam" id="PF02594">
    <property type="entry name" value="DUF167"/>
    <property type="match status" value="1"/>
</dbReference>
<comment type="caution">
    <text evidence="3">The sequence shown here is derived from an EMBL/GenBank/DDBJ whole genome shotgun (WGS) entry which is preliminary data.</text>
</comment>
<dbReference type="HAMAP" id="MF_00634">
    <property type="entry name" value="UPF0235"/>
    <property type="match status" value="1"/>
</dbReference>
<evidence type="ECO:0000313" key="3">
    <source>
        <dbReference type="EMBL" id="MBT0662761.1"/>
    </source>
</evidence>
<name>A0AAW4KW34_9BACT</name>
<dbReference type="PANTHER" id="PTHR13420">
    <property type="entry name" value="UPF0235 PROTEIN C15ORF40"/>
    <property type="match status" value="1"/>
</dbReference>
<dbReference type="InterPro" id="IPR003746">
    <property type="entry name" value="DUF167"/>
</dbReference>
<dbReference type="PANTHER" id="PTHR13420:SF7">
    <property type="entry name" value="UPF0235 PROTEIN C15ORF40"/>
    <property type="match status" value="1"/>
</dbReference>
<dbReference type="InterPro" id="IPR036591">
    <property type="entry name" value="YggU-like_sf"/>
</dbReference>
<dbReference type="SUPFAM" id="SSF69786">
    <property type="entry name" value="YggU-like"/>
    <property type="match status" value="1"/>
</dbReference>